<feature type="transmembrane region" description="Helical" evidence="2">
    <location>
        <begin position="570"/>
        <end position="591"/>
    </location>
</feature>
<feature type="region of interest" description="Disordered" evidence="1">
    <location>
        <begin position="196"/>
        <end position="251"/>
    </location>
</feature>
<dbReference type="VEuPathDB" id="FungiDB:MYCFIDRAFT_180315"/>
<evidence type="ECO:0000313" key="3">
    <source>
        <dbReference type="EMBL" id="EME77084.1"/>
    </source>
</evidence>
<name>M2ZD80_PSEFD</name>
<feature type="region of interest" description="Disordered" evidence="1">
    <location>
        <begin position="435"/>
        <end position="460"/>
    </location>
</feature>
<proteinExistence type="predicted"/>
<evidence type="ECO:0000256" key="1">
    <source>
        <dbReference type="SAM" id="MobiDB-lite"/>
    </source>
</evidence>
<dbReference type="EMBL" id="KB446570">
    <property type="protein sequence ID" value="EME77084.1"/>
    <property type="molecule type" value="Genomic_DNA"/>
</dbReference>
<gene>
    <name evidence="3" type="ORF">MYCFIDRAFT_180315</name>
</gene>
<feature type="transmembrane region" description="Helical" evidence="2">
    <location>
        <begin position="528"/>
        <end position="549"/>
    </location>
</feature>
<dbReference type="RefSeq" id="XP_007932342.1">
    <property type="nucleotide sequence ID" value="XM_007934151.1"/>
</dbReference>
<dbReference type="AlphaFoldDB" id="M2ZD80"/>
<feature type="region of interest" description="Disordered" evidence="1">
    <location>
        <begin position="139"/>
        <end position="184"/>
    </location>
</feature>
<keyword evidence="2" id="KW-1133">Transmembrane helix</keyword>
<evidence type="ECO:0000256" key="2">
    <source>
        <dbReference type="SAM" id="Phobius"/>
    </source>
</evidence>
<accession>M2ZD80</accession>
<dbReference type="KEGG" id="pfj:MYCFIDRAFT_180315"/>
<feature type="transmembrane region" description="Helical" evidence="2">
    <location>
        <begin position="502"/>
        <end position="522"/>
    </location>
</feature>
<evidence type="ECO:0000313" key="4">
    <source>
        <dbReference type="Proteomes" id="UP000016932"/>
    </source>
</evidence>
<feature type="compositionally biased region" description="Basic residues" evidence="1">
    <location>
        <begin position="141"/>
        <end position="150"/>
    </location>
</feature>
<keyword evidence="2" id="KW-0472">Membrane</keyword>
<dbReference type="Proteomes" id="UP000016932">
    <property type="component" value="Unassembled WGS sequence"/>
</dbReference>
<feature type="compositionally biased region" description="Polar residues" evidence="1">
    <location>
        <begin position="169"/>
        <end position="179"/>
    </location>
</feature>
<sequence length="810" mass="90218">MSHSNLHFISIFQDKWRNEISGTPLRRQQTRQALHTNDIIVLMGLLPDTTTENSSISEHDCDNAWTKFLECRWELREQYSEHLKHQLQTWCTEEIGRGMEAEVEMKGIWAGMSSSTGGWDEDITEDMARTEFERWREGKLRHGSRVRAVRSRSQGDDGQMSTRRLFDDGTTQATPSARRNSLPMIARPILTAAANQKLSPSDGPPPSQEPSSNKPLPSPSRPPSSPSPPPPPLPGPFQRKPPAPLTEDRLSSGFLPTQVNTILSRIAFHLYESFLDLVVWHPFYYANVHPRLLEEMDQVWGTSFDYEEEDCLENADWAISAASRPAQQSESLEDSERPLRLFRELRHQRSGRVLQQWVCPVAYWICWYGTLFALGFAGITSSPAATDDQPMLQTRICLALGMTWLMYYADSRASVWDRVTRGREVMAEGFIQEEDWDERSSSDVETEADTTGAGDDEERSIAGAEATLKEARISNICEVARSILKSDHPILPLSLEAWILRFFRWAFYALVFGATLGMYHVLRSAGLNVPGASAVWVIPCFLTLAWMYLDVVQPFLEPRWSHFLSWLKNISILSGFGWIGVMCCVAVWPILPTYTHYDGVTWTEAPVTNTSGSGRIGGMFALTALLFGSSNMTAASSSRSANFCEALYEAEFGSYYSRLSTLTSDSGFTQEEMALLSNLTVSSSQTLLDANFELLQLALEGGEGSASAGALGVVMAMLGEPALPLAELNSSHTPIPSRHRLRKSLLTIVGLRFAMERGLAMQKASDKEFLPGMQAVALKKTLTVEKGCLVLALGVLERGSLIEIFAKGIV</sequence>
<keyword evidence="2" id="KW-0812">Transmembrane</keyword>
<organism evidence="3 4">
    <name type="scientific">Pseudocercospora fijiensis (strain CIRAD86)</name>
    <name type="common">Black leaf streak disease fungus</name>
    <name type="synonym">Mycosphaerella fijiensis</name>
    <dbReference type="NCBI Taxonomy" id="383855"/>
    <lineage>
        <taxon>Eukaryota</taxon>
        <taxon>Fungi</taxon>
        <taxon>Dikarya</taxon>
        <taxon>Ascomycota</taxon>
        <taxon>Pezizomycotina</taxon>
        <taxon>Dothideomycetes</taxon>
        <taxon>Dothideomycetidae</taxon>
        <taxon>Mycosphaerellales</taxon>
        <taxon>Mycosphaerellaceae</taxon>
        <taxon>Pseudocercospora</taxon>
    </lineage>
</organism>
<dbReference type="GeneID" id="19334363"/>
<feature type="compositionally biased region" description="Pro residues" evidence="1">
    <location>
        <begin position="216"/>
        <end position="244"/>
    </location>
</feature>
<dbReference type="HOGENOM" id="CLU_348199_0_0_1"/>
<keyword evidence="4" id="KW-1185">Reference proteome</keyword>
<reference evidence="3 4" key="1">
    <citation type="journal article" date="2012" name="PLoS Pathog.">
        <title>Diverse lifestyles and strategies of plant pathogenesis encoded in the genomes of eighteen Dothideomycetes fungi.</title>
        <authorList>
            <person name="Ohm R.A."/>
            <person name="Feau N."/>
            <person name="Henrissat B."/>
            <person name="Schoch C.L."/>
            <person name="Horwitz B.A."/>
            <person name="Barry K.W."/>
            <person name="Condon B.J."/>
            <person name="Copeland A.C."/>
            <person name="Dhillon B."/>
            <person name="Glaser F."/>
            <person name="Hesse C.N."/>
            <person name="Kosti I."/>
            <person name="LaButti K."/>
            <person name="Lindquist E.A."/>
            <person name="Lucas S."/>
            <person name="Salamov A.A."/>
            <person name="Bradshaw R.E."/>
            <person name="Ciuffetti L."/>
            <person name="Hamelin R.C."/>
            <person name="Kema G.H.J."/>
            <person name="Lawrence C."/>
            <person name="Scott J.A."/>
            <person name="Spatafora J.W."/>
            <person name="Turgeon B.G."/>
            <person name="de Wit P.J.G.M."/>
            <person name="Zhong S."/>
            <person name="Goodwin S.B."/>
            <person name="Grigoriev I.V."/>
        </authorList>
    </citation>
    <scope>NUCLEOTIDE SEQUENCE [LARGE SCALE GENOMIC DNA]</scope>
    <source>
        <strain evidence="3 4">CIRAD86</strain>
    </source>
</reference>
<feature type="compositionally biased region" description="Acidic residues" evidence="1">
    <location>
        <begin position="444"/>
        <end position="458"/>
    </location>
</feature>
<protein>
    <submittedName>
        <fullName evidence="3">Uncharacterized protein</fullName>
    </submittedName>
</protein>